<protein>
    <submittedName>
        <fullName evidence="1">Uncharacterized protein</fullName>
    </submittedName>
</protein>
<reference evidence="1" key="1">
    <citation type="submission" date="2018-11" db="EMBL/GenBank/DDBJ databases">
        <authorList>
            <consortium name="Pathogen Informatics"/>
        </authorList>
    </citation>
    <scope>NUCLEOTIDE SEQUENCE</scope>
</reference>
<sequence length="58" mass="6751">MSQENSPAHPRLVYLCQNVPVKLKNEWSREIRRRLLVGSMLESGHQTLLLKMKMSSTK</sequence>
<keyword evidence="2" id="KW-1185">Reference proteome</keyword>
<evidence type="ECO:0000313" key="1">
    <source>
        <dbReference type="EMBL" id="VEL41445.1"/>
    </source>
</evidence>
<organism evidence="1 2">
    <name type="scientific">Protopolystoma xenopodis</name>
    <dbReference type="NCBI Taxonomy" id="117903"/>
    <lineage>
        <taxon>Eukaryota</taxon>
        <taxon>Metazoa</taxon>
        <taxon>Spiralia</taxon>
        <taxon>Lophotrochozoa</taxon>
        <taxon>Platyhelminthes</taxon>
        <taxon>Monogenea</taxon>
        <taxon>Polyopisthocotylea</taxon>
        <taxon>Polystomatidea</taxon>
        <taxon>Polystomatidae</taxon>
        <taxon>Protopolystoma</taxon>
    </lineage>
</organism>
<comment type="caution">
    <text evidence="1">The sequence shown here is derived from an EMBL/GenBank/DDBJ whole genome shotgun (WGS) entry which is preliminary data.</text>
</comment>
<name>A0A448XP49_9PLAT</name>
<gene>
    <name evidence="1" type="ORF">PXEA_LOCUS34885</name>
</gene>
<proteinExistence type="predicted"/>
<dbReference type="Proteomes" id="UP000784294">
    <property type="component" value="Unassembled WGS sequence"/>
</dbReference>
<dbReference type="EMBL" id="CAAALY010269369">
    <property type="protein sequence ID" value="VEL41445.1"/>
    <property type="molecule type" value="Genomic_DNA"/>
</dbReference>
<evidence type="ECO:0000313" key="2">
    <source>
        <dbReference type="Proteomes" id="UP000784294"/>
    </source>
</evidence>
<accession>A0A448XP49</accession>
<dbReference type="AlphaFoldDB" id="A0A448XP49"/>